<accession>A0A2W6P5J9</accession>
<evidence type="ECO:0000259" key="2">
    <source>
        <dbReference type="Pfam" id="PF00542"/>
    </source>
</evidence>
<dbReference type="EMBL" id="QKWW01000038">
    <property type="protein sequence ID" value="PZT54970.1"/>
    <property type="molecule type" value="Genomic_DNA"/>
</dbReference>
<gene>
    <name evidence="3" type="ORF">DN757_13920</name>
</gene>
<dbReference type="SUPFAM" id="SSF54736">
    <property type="entry name" value="ClpS-like"/>
    <property type="match status" value="1"/>
</dbReference>
<evidence type="ECO:0000256" key="1">
    <source>
        <dbReference type="SAM" id="MobiDB-lite"/>
    </source>
</evidence>
<comment type="caution">
    <text evidence="3">The sequence shown here is derived from an EMBL/GenBank/DDBJ whole genome shotgun (WGS) entry which is preliminary data.</text>
</comment>
<feature type="region of interest" description="Disordered" evidence="1">
    <location>
        <begin position="38"/>
        <end position="67"/>
    </location>
</feature>
<evidence type="ECO:0000313" key="4">
    <source>
        <dbReference type="Proteomes" id="UP000249204"/>
    </source>
</evidence>
<dbReference type="GO" id="GO:0006412">
    <property type="term" value="P:translation"/>
    <property type="evidence" value="ECO:0007669"/>
    <property type="project" value="InterPro"/>
</dbReference>
<proteinExistence type="predicted"/>
<evidence type="ECO:0000313" key="3">
    <source>
        <dbReference type="EMBL" id="PZT54970.1"/>
    </source>
</evidence>
<dbReference type="Proteomes" id="UP000249204">
    <property type="component" value="Unassembled WGS sequence"/>
</dbReference>
<dbReference type="GO" id="GO:0003735">
    <property type="term" value="F:structural constituent of ribosome"/>
    <property type="evidence" value="ECO:0007669"/>
    <property type="project" value="InterPro"/>
</dbReference>
<dbReference type="AlphaFoldDB" id="A0A2W6P5J9"/>
<protein>
    <recommendedName>
        <fullName evidence="2">Large ribosomal subunit protein bL12 C-terminal domain-containing protein</fullName>
    </recommendedName>
</protein>
<dbReference type="InterPro" id="IPR013823">
    <property type="entry name" value="Ribosomal_bL12_C"/>
</dbReference>
<dbReference type="Pfam" id="PF00542">
    <property type="entry name" value="Ribosomal_L12"/>
    <property type="match status" value="1"/>
</dbReference>
<feature type="domain" description="Large ribosomal subunit protein bL12 C-terminal" evidence="2">
    <location>
        <begin position="103"/>
        <end position="130"/>
    </location>
</feature>
<name>A0A2W6P5J9_9BACL</name>
<dbReference type="InterPro" id="IPR014719">
    <property type="entry name" value="Ribosomal_bL12_C/ClpS-like"/>
</dbReference>
<sequence>MSGFLMVVFLLMIPILWSKMSSLQRQVDDLKSEVERLQNSTPGVGNSFTMNSSSSVHNASPFSKPVEEDSMNAVSTIHTMNTSDHGSQDLDLDRELLDMLRRGNKIQAIKRLREARNLSLKEAKDYVEALDR</sequence>
<dbReference type="Gene3D" id="3.30.1390.10">
    <property type="match status" value="1"/>
</dbReference>
<organism evidence="3 4">
    <name type="scientific">Paenibacillus silvae</name>
    <dbReference type="NCBI Taxonomy" id="1325358"/>
    <lineage>
        <taxon>Bacteria</taxon>
        <taxon>Bacillati</taxon>
        <taxon>Bacillota</taxon>
        <taxon>Bacilli</taxon>
        <taxon>Bacillales</taxon>
        <taxon>Paenibacillaceae</taxon>
        <taxon>Paenibacillus</taxon>
    </lineage>
</organism>
<feature type="compositionally biased region" description="Polar residues" evidence="1">
    <location>
        <begin position="38"/>
        <end position="61"/>
    </location>
</feature>
<reference evidence="3 4" key="1">
    <citation type="submission" date="2018-06" db="EMBL/GenBank/DDBJ databases">
        <title>Isolation of heavy metals resistant Paenibacillus silvae NC2 from Gold-Copper mine in ZiJin, China.</title>
        <authorList>
            <person name="Xu J."/>
            <person name="Mazhar H.S."/>
            <person name="Rensing C."/>
        </authorList>
    </citation>
    <scope>NUCLEOTIDE SEQUENCE [LARGE SCALE GENOMIC DNA]</scope>
    <source>
        <strain evidence="3 4">NC2</strain>
    </source>
</reference>